<feature type="compositionally biased region" description="Polar residues" evidence="6">
    <location>
        <begin position="800"/>
        <end position="809"/>
    </location>
</feature>
<feature type="region of interest" description="Disordered" evidence="6">
    <location>
        <begin position="556"/>
        <end position="583"/>
    </location>
</feature>
<feature type="region of interest" description="Disordered" evidence="6">
    <location>
        <begin position="415"/>
        <end position="434"/>
    </location>
</feature>
<sequence length="1691" mass="186185">MPLINNNNHQAGLLFCRPFPAEKRGFSKRALRGRRRRLALFCRRQGVKTQPYHRGAGVLQPPETLGGRAVLGGGNLARSLAGRGGGRAGGRAVPGSYGNRRAGGRAPRAAPGRPRSRTERLPFVVGGLGLGPARSCPAGSGPEDADSRQRPSLGEGATPGLLGGLRAVLPAYLPRPCLAGAAMAGAPLRVGDQLILEEDYDETYIPSEQEINEFARVIGIDPEHEPELMWLAREGIVAPLPAEWKPCQDITGDIYYFNFANGQSTWDHPCDERYRQLVIQEREKLLDHGGLKKKDRKKKREKKKEKQEREFLKCPADVLSQPGILPSTSFYRVSSPVFSSELATPDQEKENKLMKRNESFAKGPKGKSAGMLSDSGDLPRHFSGLASAKLHPLLPGKSNRTRQILADVEKILGRTSSSNRVDSGPQPHQDVTATDRQTAATVFSNSEPENLEFTNVSKPLSETLKVSSLTPKGAKTGLDMQRNVETSLFLEGGKLGRDQWDGHVEGGGCCPSPVDSSPGGRASRPVSGVVSRDGMSLPISERELGLPPSAVSLEESLGPMSETNALERDSELGSLAKPKEGKGKKKLLEQYESTELGMSGRESVQQAVVLKLDSQLPPFSIPGVETDTLAAAVPGEPKDQEIPGSNLNSGDGGSSSVMTSLADHLASQVLGEVDNFSWDLQSSHESDHLMEQLTVPKRSFPDALHIQAQSSPDECSESECCSEEQMFCKNMMKRSGGAESGPEQPGAGQNAEPDLTREMVKGANTRPQQGVATFQPVEQQRSGKDKTSIIPESQEGGQLGQNRVSTDDGSQPELLPGDQEPDSCGKSLCDAIDEEGVAALNLLCPDGGEEVEGNNKGPRGRARLLENVHMDVSALGASFDDESAEQAGHVKELHSSGHLEPEPPVTENDGLLAQKTGQWRCGKEEELNEGSAEATERSLKTELEPARQSEELHLQEETQEAQQKLKTEVPLEMEAEKKNIRLAQEAALQKFQEELESFQRSEEARLKEQMQFSLERMKKEVEAAQQVEQMALEQESQRALSSLKERLRRENKMAMEELELQFAAELQRQKSTAEEEHQKVVSTLQMQILEVQRKGEAELEKALEGAEHHVQQKRQQVAEYQRELSDLLKEKRQEVEENHARQLEKIQEAHREALAKIQVQHEEEEQKVREAELALDLRARDVQARSAQLQAQEETLKKRKQEVLEEEEQLEQQQKEAAVAAQLCLEESQKQRDSLAESLVPLRQAVVALQSQKVDLESRVEQLQAQSQQLQKQARELEETLRDKQELLKERKGPSREASLLKMEALQVEDLQDSGGTPVHWKQAAGMSRTGEGQGQGQACYGETASEAPKTPEEDSLLLDQVRQYISAEGASLKTAKEFLAHQTYLMQKRQAAWRDEKQPWNQDLQEARQLDEMKSAVQRGQILLKKKEKRLRQLESSLAEEFSDEDMLKDVACKKGVTFDLSDSEDTDSLMSMEESTPKDVHLKPSECQWPPLDKIQCLTNSLQRISSDLNSILGLLTAFGTQQPLLFPSAKVPAAPLPQGGLPLATYISAPHGYSDAAAPVVPLAGPQWAWRTALGPRPSTTSSSAKNSVDSLLIKKWHKYFPGGLPLLCGSPSATDGRLGFMASGEHFPLFQRPQTIQGMLDAKKWLEEIKQDPSVHLLPSTPRSSASGTGLLQLGLDENNQIKVYRF</sequence>
<feature type="region of interest" description="Disordered" evidence="6">
    <location>
        <begin position="81"/>
        <end position="157"/>
    </location>
</feature>
<evidence type="ECO:0000256" key="4">
    <source>
        <dbReference type="ARBA" id="ARBA00023054"/>
    </source>
</evidence>
<dbReference type="RefSeq" id="XP_072835167.1">
    <property type="nucleotide sequence ID" value="XM_072979066.1"/>
</dbReference>
<dbReference type="CDD" id="cd00201">
    <property type="entry name" value="WW"/>
    <property type="match status" value="1"/>
</dbReference>
<feature type="region of interest" description="Disordered" evidence="6">
    <location>
        <begin position="733"/>
        <end position="752"/>
    </location>
</feature>
<gene>
    <name evidence="9" type="primary">CEP164</name>
</gene>
<evidence type="ECO:0000259" key="7">
    <source>
        <dbReference type="PROSITE" id="PS50020"/>
    </source>
</evidence>
<feature type="coiled-coil region" evidence="5">
    <location>
        <begin position="1418"/>
        <end position="1445"/>
    </location>
</feature>
<feature type="domain" description="WW" evidence="7">
    <location>
        <begin position="238"/>
        <end position="271"/>
    </location>
</feature>
<evidence type="ECO:0000313" key="8">
    <source>
        <dbReference type="Proteomes" id="UP001652642"/>
    </source>
</evidence>
<feature type="compositionally biased region" description="Basic and acidic residues" evidence="6">
    <location>
        <begin position="934"/>
        <end position="956"/>
    </location>
</feature>
<comment type="subcellular location">
    <subcellularLocation>
        <location evidence="1">Cytoplasm</location>
    </subcellularLocation>
</comment>
<feature type="compositionally biased region" description="Low complexity" evidence="6">
    <location>
        <begin position="104"/>
        <end position="113"/>
    </location>
</feature>
<accession>A0ABM5EPT9</accession>
<dbReference type="PANTHER" id="PTHR18902:SF27">
    <property type="entry name" value="CENTROSOMAL PROTEIN OF 164 KDA"/>
    <property type="match status" value="1"/>
</dbReference>
<dbReference type="SUPFAM" id="SSF51045">
    <property type="entry name" value="WW domain"/>
    <property type="match status" value="1"/>
</dbReference>
<feature type="region of interest" description="Disordered" evidence="6">
    <location>
        <begin position="1325"/>
        <end position="1353"/>
    </location>
</feature>
<feature type="region of interest" description="Disordered" evidence="6">
    <location>
        <begin position="510"/>
        <end position="539"/>
    </location>
</feature>
<dbReference type="InterPro" id="IPR051841">
    <property type="entry name" value="MT-Golgi_org_protein"/>
</dbReference>
<proteinExistence type="predicted"/>
<feature type="compositionally biased region" description="Basic and acidic residues" evidence="6">
    <location>
        <begin position="565"/>
        <end position="583"/>
    </location>
</feature>
<keyword evidence="8" id="KW-1185">Reference proteome</keyword>
<evidence type="ECO:0000313" key="9">
    <source>
        <dbReference type="RefSeq" id="XP_072835167.1"/>
    </source>
</evidence>
<dbReference type="PANTHER" id="PTHR18902">
    <property type="entry name" value="NUCLEAR MITOTIC APPARATUS PROTEIN 1-RELATED"/>
    <property type="match status" value="1"/>
</dbReference>
<feature type="compositionally biased region" description="Polar residues" evidence="6">
    <location>
        <begin position="765"/>
        <end position="780"/>
    </location>
</feature>
<evidence type="ECO:0000256" key="3">
    <source>
        <dbReference type="ARBA" id="ARBA00022553"/>
    </source>
</evidence>
<evidence type="ECO:0000256" key="5">
    <source>
        <dbReference type="SAM" id="Coils"/>
    </source>
</evidence>
<dbReference type="InterPro" id="IPR036020">
    <property type="entry name" value="WW_dom_sf"/>
</dbReference>
<dbReference type="SMART" id="SM00456">
    <property type="entry name" value="WW"/>
    <property type="match status" value="1"/>
</dbReference>
<evidence type="ECO:0000256" key="2">
    <source>
        <dbReference type="ARBA" id="ARBA00022490"/>
    </source>
</evidence>
<keyword evidence="3" id="KW-0597">Phosphoprotein</keyword>
<name>A0ABM5EPT9_9SAUR</name>
<dbReference type="PROSITE" id="PS01159">
    <property type="entry name" value="WW_DOMAIN_1"/>
    <property type="match status" value="1"/>
</dbReference>
<dbReference type="PROSITE" id="PS50020">
    <property type="entry name" value="WW_DOMAIN_2"/>
    <property type="match status" value="1"/>
</dbReference>
<reference evidence="9" key="1">
    <citation type="submission" date="2025-08" db="UniProtKB">
        <authorList>
            <consortium name="RefSeq"/>
        </authorList>
    </citation>
    <scope>IDENTIFICATION</scope>
</reference>
<feature type="coiled-coil region" evidence="5">
    <location>
        <begin position="981"/>
        <end position="1290"/>
    </location>
</feature>
<feature type="region of interest" description="Disordered" evidence="6">
    <location>
        <begin position="881"/>
        <end position="964"/>
    </location>
</feature>
<organism evidence="8 9">
    <name type="scientific">Pogona vitticeps</name>
    <name type="common">central bearded dragon</name>
    <dbReference type="NCBI Taxonomy" id="103695"/>
    <lineage>
        <taxon>Eukaryota</taxon>
        <taxon>Metazoa</taxon>
        <taxon>Chordata</taxon>
        <taxon>Craniata</taxon>
        <taxon>Vertebrata</taxon>
        <taxon>Euteleostomi</taxon>
        <taxon>Lepidosauria</taxon>
        <taxon>Squamata</taxon>
        <taxon>Bifurcata</taxon>
        <taxon>Unidentata</taxon>
        <taxon>Episquamata</taxon>
        <taxon>Toxicofera</taxon>
        <taxon>Iguania</taxon>
        <taxon>Acrodonta</taxon>
        <taxon>Agamidae</taxon>
        <taxon>Amphibolurinae</taxon>
        <taxon>Pogona</taxon>
    </lineage>
</organism>
<protein>
    <submittedName>
        <fullName evidence="9">Centrosomal protein of 164 kDa</fullName>
    </submittedName>
</protein>
<feature type="compositionally biased region" description="Basic residues" evidence="6">
    <location>
        <begin position="293"/>
        <end position="303"/>
    </location>
</feature>
<dbReference type="Gene3D" id="3.30.1470.10">
    <property type="entry name" value="Photosystem I PsaD, reaction center subunit II"/>
    <property type="match status" value="1"/>
</dbReference>
<feature type="region of interest" description="Disordered" evidence="6">
    <location>
        <begin position="289"/>
        <end position="308"/>
    </location>
</feature>
<dbReference type="GeneID" id="110079274"/>
<keyword evidence="4 5" id="KW-0175">Coiled coil</keyword>
<keyword evidence="2" id="KW-0963">Cytoplasm</keyword>
<dbReference type="Pfam" id="PF00397">
    <property type="entry name" value="WW"/>
    <property type="match status" value="1"/>
</dbReference>
<feature type="region of interest" description="Disordered" evidence="6">
    <location>
        <begin position="635"/>
        <end position="656"/>
    </location>
</feature>
<evidence type="ECO:0000256" key="6">
    <source>
        <dbReference type="SAM" id="MobiDB-lite"/>
    </source>
</evidence>
<dbReference type="InterPro" id="IPR001202">
    <property type="entry name" value="WW_dom"/>
</dbReference>
<dbReference type="Proteomes" id="UP001652642">
    <property type="component" value="Chromosome 8"/>
</dbReference>
<feature type="compositionally biased region" description="Basic and acidic residues" evidence="6">
    <location>
        <begin position="888"/>
        <end position="901"/>
    </location>
</feature>
<feature type="region of interest" description="Disordered" evidence="6">
    <location>
        <begin position="764"/>
        <end position="828"/>
    </location>
</feature>
<evidence type="ECO:0000256" key="1">
    <source>
        <dbReference type="ARBA" id="ARBA00004496"/>
    </source>
</evidence>